<dbReference type="PANTHER" id="PTHR11941">
    <property type="entry name" value="ENOYL-COA HYDRATASE-RELATED"/>
    <property type="match status" value="1"/>
</dbReference>
<comment type="similarity">
    <text evidence="1 3">Belongs to the enoyl-CoA hydratase/isomerase family.</text>
</comment>
<dbReference type="AlphaFoldDB" id="A0A914ZGA5"/>
<dbReference type="FunFam" id="3.90.226.10:FF:000009">
    <property type="entry name" value="Carnitinyl-CoA dehydratase"/>
    <property type="match status" value="1"/>
</dbReference>
<evidence type="ECO:0000256" key="3">
    <source>
        <dbReference type="RuleBase" id="RU003707"/>
    </source>
</evidence>
<evidence type="ECO:0000313" key="5">
    <source>
        <dbReference type="WBParaSite" id="PgB03_g138_t01"/>
    </source>
</evidence>
<accession>A0A914ZGA5</accession>
<dbReference type="PROSITE" id="PS00166">
    <property type="entry name" value="ENOYL_COA_HYDRATASE"/>
    <property type="match status" value="1"/>
</dbReference>
<dbReference type="Proteomes" id="UP000887569">
    <property type="component" value="Unplaced"/>
</dbReference>
<dbReference type="InterPro" id="IPR001753">
    <property type="entry name" value="Enoyl-CoA_hydra/iso"/>
</dbReference>
<dbReference type="GO" id="GO:0004300">
    <property type="term" value="F:enoyl-CoA hydratase activity"/>
    <property type="evidence" value="ECO:0007669"/>
    <property type="project" value="UniProtKB-ARBA"/>
</dbReference>
<keyword evidence="4" id="KW-1185">Reference proteome</keyword>
<organism evidence="4 5">
    <name type="scientific">Parascaris univalens</name>
    <name type="common">Nematode worm</name>
    <dbReference type="NCBI Taxonomy" id="6257"/>
    <lineage>
        <taxon>Eukaryota</taxon>
        <taxon>Metazoa</taxon>
        <taxon>Ecdysozoa</taxon>
        <taxon>Nematoda</taxon>
        <taxon>Chromadorea</taxon>
        <taxon>Rhabditida</taxon>
        <taxon>Spirurina</taxon>
        <taxon>Ascaridomorpha</taxon>
        <taxon>Ascaridoidea</taxon>
        <taxon>Ascarididae</taxon>
        <taxon>Parascaris</taxon>
    </lineage>
</organism>
<dbReference type="InterPro" id="IPR029045">
    <property type="entry name" value="ClpP/crotonase-like_dom_sf"/>
</dbReference>
<protein>
    <submittedName>
        <fullName evidence="5">Enoyl-CoA hydratase</fullName>
    </submittedName>
</protein>
<reference evidence="5" key="1">
    <citation type="submission" date="2022-11" db="UniProtKB">
        <authorList>
            <consortium name="WormBaseParasite"/>
        </authorList>
    </citation>
    <scope>IDENTIFICATION</scope>
</reference>
<evidence type="ECO:0000256" key="1">
    <source>
        <dbReference type="ARBA" id="ARBA00005254"/>
    </source>
</evidence>
<keyword evidence="2" id="KW-0456">Lyase</keyword>
<dbReference type="InterPro" id="IPR014748">
    <property type="entry name" value="Enoyl-CoA_hydra_C"/>
</dbReference>
<dbReference type="GO" id="GO:0006635">
    <property type="term" value="P:fatty acid beta-oxidation"/>
    <property type="evidence" value="ECO:0007669"/>
    <property type="project" value="TreeGrafter"/>
</dbReference>
<dbReference type="PANTHER" id="PTHR11941:SF171">
    <property type="entry name" value="SD19268P"/>
    <property type="match status" value="1"/>
</dbReference>
<dbReference type="WBParaSite" id="PgB03_g138_t01">
    <property type="protein sequence ID" value="PgB03_g138_t01"/>
    <property type="gene ID" value="PgB03_g138"/>
</dbReference>
<proteinExistence type="inferred from homology"/>
<evidence type="ECO:0000256" key="2">
    <source>
        <dbReference type="ARBA" id="ARBA00023239"/>
    </source>
</evidence>
<sequence>MSSSKLMPRLFTTAKWLFGVRSVSVSPFLRFYSSSTEGPIFIERLDGEHKGVVLIRMTDKKRKNAINRVLLDCFRSRVNELKNDKESRVVVVKSDVPGTFCSGADLIERATLADADVLPFVDNIRALTTELADLPVPVIAVINGWALGGGLEIALGADIRVSTKKAKMGLIETKWSLIPGGGGSQRLARTVGLAIAKELIFTARIIDGVEAAGIGLVNHAVDGDDEAAYEKALEIATEIVSKGPLAVRAAKTAIACGAEMDLASGLRLEQQCYGRIIPTKDRQEGMRAFREKRTPIYKGE</sequence>
<dbReference type="Gene3D" id="3.90.226.10">
    <property type="entry name" value="2-enoyl-CoA Hydratase, Chain A, domain 1"/>
    <property type="match status" value="1"/>
</dbReference>
<dbReference type="InterPro" id="IPR018376">
    <property type="entry name" value="Enoyl-CoA_hyd/isom_CS"/>
</dbReference>
<dbReference type="CDD" id="cd06558">
    <property type="entry name" value="crotonase-like"/>
    <property type="match status" value="1"/>
</dbReference>
<dbReference type="FunFam" id="1.10.12.10:FF:000001">
    <property type="entry name" value="Probable enoyl-CoA hydratase, mitochondrial"/>
    <property type="match status" value="1"/>
</dbReference>
<dbReference type="GO" id="GO:0005739">
    <property type="term" value="C:mitochondrion"/>
    <property type="evidence" value="ECO:0007669"/>
    <property type="project" value="TreeGrafter"/>
</dbReference>
<dbReference type="SUPFAM" id="SSF52096">
    <property type="entry name" value="ClpP/crotonase"/>
    <property type="match status" value="1"/>
</dbReference>
<name>A0A914ZGA5_PARUN</name>
<dbReference type="Gene3D" id="1.10.12.10">
    <property type="entry name" value="Lyase 2-enoyl-coa Hydratase, Chain A, domain 2"/>
    <property type="match status" value="1"/>
</dbReference>
<dbReference type="Pfam" id="PF00378">
    <property type="entry name" value="ECH_1"/>
    <property type="match status" value="1"/>
</dbReference>
<evidence type="ECO:0000313" key="4">
    <source>
        <dbReference type="Proteomes" id="UP000887569"/>
    </source>
</evidence>